<dbReference type="SUPFAM" id="SSF46689">
    <property type="entry name" value="Homeodomain-like"/>
    <property type="match status" value="2"/>
</dbReference>
<keyword evidence="2" id="KW-0238">DNA-binding</keyword>
<reference evidence="6" key="1">
    <citation type="journal article" date="2019" name="Int. J. Syst. Evol. Microbiol.">
        <title>The Global Catalogue of Microorganisms (GCM) 10K type strain sequencing project: providing services to taxonomists for standard genome sequencing and annotation.</title>
        <authorList>
            <consortium name="The Broad Institute Genomics Platform"/>
            <consortium name="The Broad Institute Genome Sequencing Center for Infectious Disease"/>
            <person name="Wu L."/>
            <person name="Ma J."/>
        </authorList>
    </citation>
    <scope>NUCLEOTIDE SEQUENCE [LARGE SCALE GENOMIC DNA]</scope>
    <source>
        <strain evidence="6">KCTC 19466</strain>
    </source>
</reference>
<dbReference type="EMBL" id="BMXK01000007">
    <property type="protein sequence ID" value="GHD07528.1"/>
    <property type="molecule type" value="Genomic_DNA"/>
</dbReference>
<protein>
    <recommendedName>
        <fullName evidence="4">HTH araC/xylS-type domain-containing protein</fullName>
    </recommendedName>
</protein>
<dbReference type="InterPro" id="IPR050959">
    <property type="entry name" value="MarA-like"/>
</dbReference>
<keyword evidence="3" id="KW-0804">Transcription</keyword>
<evidence type="ECO:0000256" key="3">
    <source>
        <dbReference type="ARBA" id="ARBA00023163"/>
    </source>
</evidence>
<dbReference type="SMART" id="SM00342">
    <property type="entry name" value="HTH_ARAC"/>
    <property type="match status" value="1"/>
</dbReference>
<dbReference type="PANTHER" id="PTHR47504:SF5">
    <property type="entry name" value="RIGHT ORIGIN-BINDING PROTEIN"/>
    <property type="match status" value="1"/>
</dbReference>
<organism evidence="5 6">
    <name type="scientific">Zhihengliuella salsuginis</name>
    <dbReference type="NCBI Taxonomy" id="578222"/>
    <lineage>
        <taxon>Bacteria</taxon>
        <taxon>Bacillati</taxon>
        <taxon>Actinomycetota</taxon>
        <taxon>Actinomycetes</taxon>
        <taxon>Micrococcales</taxon>
        <taxon>Micrococcaceae</taxon>
        <taxon>Zhihengliuella</taxon>
    </lineage>
</organism>
<evidence type="ECO:0000313" key="5">
    <source>
        <dbReference type="EMBL" id="GHD07528.1"/>
    </source>
</evidence>
<keyword evidence="1" id="KW-0805">Transcription regulation</keyword>
<accession>A0ABQ3GI98</accession>
<dbReference type="PANTHER" id="PTHR47504">
    <property type="entry name" value="RIGHT ORIGIN-BINDING PROTEIN"/>
    <property type="match status" value="1"/>
</dbReference>
<name>A0ABQ3GI98_9MICC</name>
<sequence length="200" mass="21552">MQQWNQAIEMIEADLAADIDIADVARAAATSEYHFRRMFSTLAGMPVSEYIRRRRMTIAAADLIRGEGVLETAVKYGYTSAEAFTRAFKGVHGISPGAARTSGASLASQSRLSFHLRVEGTTPMKHRIVDMPAFTLAGLSATVPVIHSGPNPHIIEFERSIAAETRERIAGLNDVEPTGEYSLRWGPSVVPSGAAALIPG</sequence>
<keyword evidence="6" id="KW-1185">Reference proteome</keyword>
<dbReference type="Proteomes" id="UP000642819">
    <property type="component" value="Unassembled WGS sequence"/>
</dbReference>
<dbReference type="InterPro" id="IPR018060">
    <property type="entry name" value="HTH_AraC"/>
</dbReference>
<dbReference type="PROSITE" id="PS01124">
    <property type="entry name" value="HTH_ARAC_FAMILY_2"/>
    <property type="match status" value="1"/>
</dbReference>
<evidence type="ECO:0000259" key="4">
    <source>
        <dbReference type="PROSITE" id="PS01124"/>
    </source>
</evidence>
<dbReference type="InterPro" id="IPR009057">
    <property type="entry name" value="Homeodomain-like_sf"/>
</dbReference>
<dbReference type="Gene3D" id="1.10.10.60">
    <property type="entry name" value="Homeodomain-like"/>
    <property type="match status" value="2"/>
</dbReference>
<evidence type="ECO:0000256" key="2">
    <source>
        <dbReference type="ARBA" id="ARBA00023125"/>
    </source>
</evidence>
<dbReference type="Pfam" id="PF12833">
    <property type="entry name" value="HTH_18"/>
    <property type="match status" value="1"/>
</dbReference>
<evidence type="ECO:0000256" key="1">
    <source>
        <dbReference type="ARBA" id="ARBA00023015"/>
    </source>
</evidence>
<feature type="domain" description="HTH araC/xylS-type" evidence="4">
    <location>
        <begin position="5"/>
        <end position="102"/>
    </location>
</feature>
<proteinExistence type="predicted"/>
<comment type="caution">
    <text evidence="5">The sequence shown here is derived from an EMBL/GenBank/DDBJ whole genome shotgun (WGS) entry which is preliminary data.</text>
</comment>
<gene>
    <name evidence="5" type="ORF">GCM10008096_18370</name>
</gene>
<dbReference type="RefSeq" id="WP_189349853.1">
    <property type="nucleotide sequence ID" value="NZ_BMXK01000007.1"/>
</dbReference>
<evidence type="ECO:0000313" key="6">
    <source>
        <dbReference type="Proteomes" id="UP000642819"/>
    </source>
</evidence>